<evidence type="ECO:0000256" key="1">
    <source>
        <dbReference type="SAM" id="MobiDB-lite"/>
    </source>
</evidence>
<name>A0A8X6PQN0_NEPPI</name>
<reference evidence="2" key="1">
    <citation type="submission" date="2020-08" db="EMBL/GenBank/DDBJ databases">
        <title>Multicomponent nature underlies the extraordinary mechanical properties of spider dragline silk.</title>
        <authorList>
            <person name="Kono N."/>
            <person name="Nakamura H."/>
            <person name="Mori M."/>
            <person name="Yoshida Y."/>
            <person name="Ohtoshi R."/>
            <person name="Malay A.D."/>
            <person name="Moran D.A.P."/>
            <person name="Tomita M."/>
            <person name="Numata K."/>
            <person name="Arakawa K."/>
        </authorList>
    </citation>
    <scope>NUCLEOTIDE SEQUENCE</scope>
</reference>
<proteinExistence type="predicted"/>
<evidence type="ECO:0000313" key="3">
    <source>
        <dbReference type="Proteomes" id="UP000887013"/>
    </source>
</evidence>
<comment type="caution">
    <text evidence="2">The sequence shown here is derived from an EMBL/GenBank/DDBJ whole genome shotgun (WGS) entry which is preliminary data.</text>
</comment>
<organism evidence="2 3">
    <name type="scientific">Nephila pilipes</name>
    <name type="common">Giant wood spider</name>
    <name type="synonym">Nephila maculata</name>
    <dbReference type="NCBI Taxonomy" id="299642"/>
    <lineage>
        <taxon>Eukaryota</taxon>
        <taxon>Metazoa</taxon>
        <taxon>Ecdysozoa</taxon>
        <taxon>Arthropoda</taxon>
        <taxon>Chelicerata</taxon>
        <taxon>Arachnida</taxon>
        <taxon>Araneae</taxon>
        <taxon>Araneomorphae</taxon>
        <taxon>Entelegynae</taxon>
        <taxon>Araneoidea</taxon>
        <taxon>Nephilidae</taxon>
        <taxon>Nephila</taxon>
    </lineage>
</organism>
<evidence type="ECO:0000313" key="2">
    <source>
        <dbReference type="EMBL" id="GFT83851.1"/>
    </source>
</evidence>
<feature type="region of interest" description="Disordered" evidence="1">
    <location>
        <begin position="39"/>
        <end position="58"/>
    </location>
</feature>
<dbReference type="AlphaFoldDB" id="A0A8X6PQN0"/>
<gene>
    <name evidence="2" type="ORF">NPIL_516441</name>
</gene>
<sequence>MVINRLYLCIGTSRSKYLITGADVQVILHHGITASSTQPLQLQMGPSDLRSATSDPDLDSHKKILQRPQSYTTSADALAYTGNASTQQQVLHPPADFKGWQPRLSKTLQRKGVIVHKDRELLAAYMATSKYFPSYGGRAEFHLVYRSQFVRMHLNRREDKCTFATQPGHLDLIGQFTNDIR</sequence>
<dbReference type="Proteomes" id="UP000887013">
    <property type="component" value="Unassembled WGS sequence"/>
</dbReference>
<protein>
    <submittedName>
        <fullName evidence="2">Uncharacterized protein</fullName>
    </submittedName>
</protein>
<accession>A0A8X6PQN0</accession>
<dbReference type="EMBL" id="BMAW01119287">
    <property type="protein sequence ID" value="GFT83851.1"/>
    <property type="molecule type" value="Genomic_DNA"/>
</dbReference>
<keyword evidence="3" id="KW-1185">Reference proteome</keyword>